<name>A0ABR7TXT0_9BACT</name>
<evidence type="ECO:0000259" key="5">
    <source>
        <dbReference type="Pfam" id="PF04542"/>
    </source>
</evidence>
<dbReference type="SUPFAM" id="SSF88946">
    <property type="entry name" value="Sigma2 domain of RNA polymerase sigma factors"/>
    <property type="match status" value="1"/>
</dbReference>
<evidence type="ECO:0000256" key="1">
    <source>
        <dbReference type="ARBA" id="ARBA00010641"/>
    </source>
</evidence>
<dbReference type="Gene3D" id="1.10.1740.10">
    <property type="match status" value="1"/>
</dbReference>
<comment type="similarity">
    <text evidence="1">Belongs to the sigma-70 factor family. ECF subfamily.</text>
</comment>
<gene>
    <name evidence="7" type="ORF">ICL07_31445</name>
</gene>
<keyword evidence="3" id="KW-0731">Sigma factor</keyword>
<feature type="domain" description="RNA polymerase sigma-70 region 2" evidence="5">
    <location>
        <begin position="30"/>
        <end position="94"/>
    </location>
</feature>
<dbReference type="InterPro" id="IPR013324">
    <property type="entry name" value="RNA_pol_sigma_r3/r4-like"/>
</dbReference>
<reference evidence="7 8" key="1">
    <citation type="submission" date="2020-09" db="EMBL/GenBank/DDBJ databases">
        <title>Genome sequences of type strains of Chitinophaga qingshengii and Chitinophaga varians.</title>
        <authorList>
            <person name="Kittiwongwattana C."/>
        </authorList>
    </citation>
    <scope>NUCLEOTIDE SEQUENCE [LARGE SCALE GENOMIC DNA]</scope>
    <source>
        <strain evidence="7 8">JCM 30026</strain>
    </source>
</reference>
<organism evidence="7 8">
    <name type="scientific">Chitinophaga qingshengii</name>
    <dbReference type="NCBI Taxonomy" id="1569794"/>
    <lineage>
        <taxon>Bacteria</taxon>
        <taxon>Pseudomonadati</taxon>
        <taxon>Bacteroidota</taxon>
        <taxon>Chitinophagia</taxon>
        <taxon>Chitinophagales</taxon>
        <taxon>Chitinophagaceae</taxon>
        <taxon>Chitinophaga</taxon>
    </lineage>
</organism>
<dbReference type="NCBIfam" id="TIGR02985">
    <property type="entry name" value="Sig70_bacteroi1"/>
    <property type="match status" value="1"/>
</dbReference>
<keyword evidence="8" id="KW-1185">Reference proteome</keyword>
<evidence type="ECO:0000313" key="8">
    <source>
        <dbReference type="Proteomes" id="UP000659124"/>
    </source>
</evidence>
<dbReference type="Gene3D" id="1.10.10.10">
    <property type="entry name" value="Winged helix-like DNA-binding domain superfamily/Winged helix DNA-binding domain"/>
    <property type="match status" value="1"/>
</dbReference>
<dbReference type="InterPro" id="IPR007627">
    <property type="entry name" value="RNA_pol_sigma70_r2"/>
</dbReference>
<dbReference type="InterPro" id="IPR039425">
    <property type="entry name" value="RNA_pol_sigma-70-like"/>
</dbReference>
<dbReference type="PANTHER" id="PTHR43133">
    <property type="entry name" value="RNA POLYMERASE ECF-TYPE SIGMA FACTO"/>
    <property type="match status" value="1"/>
</dbReference>
<dbReference type="InterPro" id="IPR036388">
    <property type="entry name" value="WH-like_DNA-bd_sf"/>
</dbReference>
<dbReference type="InterPro" id="IPR013325">
    <property type="entry name" value="RNA_pol_sigma_r2"/>
</dbReference>
<proteinExistence type="inferred from homology"/>
<evidence type="ECO:0000313" key="7">
    <source>
        <dbReference type="EMBL" id="MBC9934935.1"/>
    </source>
</evidence>
<evidence type="ECO:0000259" key="6">
    <source>
        <dbReference type="Pfam" id="PF08281"/>
    </source>
</evidence>
<keyword evidence="4" id="KW-0804">Transcription</keyword>
<dbReference type="InterPro" id="IPR013249">
    <property type="entry name" value="RNA_pol_sigma70_r4_t2"/>
</dbReference>
<protein>
    <submittedName>
        <fullName evidence="7">RNA polymerase sigma-70 factor</fullName>
    </submittedName>
</protein>
<accession>A0ABR7TXT0</accession>
<feature type="domain" description="RNA polymerase sigma factor 70 region 4 type 2" evidence="6">
    <location>
        <begin position="126"/>
        <end position="175"/>
    </location>
</feature>
<dbReference type="Pfam" id="PF08281">
    <property type="entry name" value="Sigma70_r4_2"/>
    <property type="match status" value="1"/>
</dbReference>
<dbReference type="NCBIfam" id="TIGR02937">
    <property type="entry name" value="sigma70-ECF"/>
    <property type="match status" value="1"/>
</dbReference>
<dbReference type="InterPro" id="IPR014284">
    <property type="entry name" value="RNA_pol_sigma-70_dom"/>
</dbReference>
<evidence type="ECO:0000256" key="2">
    <source>
        <dbReference type="ARBA" id="ARBA00023015"/>
    </source>
</evidence>
<dbReference type="PANTHER" id="PTHR43133:SF46">
    <property type="entry name" value="RNA POLYMERASE SIGMA-70 FACTOR ECF SUBFAMILY"/>
    <property type="match status" value="1"/>
</dbReference>
<evidence type="ECO:0000256" key="4">
    <source>
        <dbReference type="ARBA" id="ARBA00023163"/>
    </source>
</evidence>
<keyword evidence="2" id="KW-0805">Transcription regulation</keyword>
<dbReference type="RefSeq" id="WP_188092030.1">
    <property type="nucleotide sequence ID" value="NZ_JACVFC010000007.1"/>
</dbReference>
<dbReference type="CDD" id="cd06171">
    <property type="entry name" value="Sigma70_r4"/>
    <property type="match status" value="1"/>
</dbReference>
<evidence type="ECO:0000256" key="3">
    <source>
        <dbReference type="ARBA" id="ARBA00023082"/>
    </source>
</evidence>
<dbReference type="Proteomes" id="UP000659124">
    <property type="component" value="Unassembled WGS sequence"/>
</dbReference>
<dbReference type="Pfam" id="PF04542">
    <property type="entry name" value="Sigma70_r2"/>
    <property type="match status" value="1"/>
</dbReference>
<sequence length="198" mass="23178">MSTRQLHNEQQLLLRVSEGDETAFQQLLYAYSDRLGAFVYKLTHSREVAQEIVQDTFIKVWHKRATLPEVGHAGKYLFIIARNLTYNHIRDQARMTLKYQDWLQDMENSDATPGDDEGLAQYLPVIEQAVSQLPPQQRKVFELVRKQGLSHKQIAEQMQLSPESVKKYRKLALQFIREYVRHRVPFPVLLVVLLPLSY</sequence>
<dbReference type="SUPFAM" id="SSF88659">
    <property type="entry name" value="Sigma3 and sigma4 domains of RNA polymerase sigma factors"/>
    <property type="match status" value="1"/>
</dbReference>
<dbReference type="EMBL" id="JACVFC010000007">
    <property type="protein sequence ID" value="MBC9934935.1"/>
    <property type="molecule type" value="Genomic_DNA"/>
</dbReference>
<dbReference type="InterPro" id="IPR014327">
    <property type="entry name" value="RNA_pol_sigma70_bacteroid"/>
</dbReference>
<comment type="caution">
    <text evidence="7">The sequence shown here is derived from an EMBL/GenBank/DDBJ whole genome shotgun (WGS) entry which is preliminary data.</text>
</comment>